<accession>A0AAF0BNW4</accession>
<feature type="region of interest" description="Disordered" evidence="1">
    <location>
        <begin position="86"/>
        <end position="107"/>
    </location>
</feature>
<evidence type="ECO:0000256" key="1">
    <source>
        <dbReference type="SAM" id="MobiDB-lite"/>
    </source>
</evidence>
<sequence length="107" mass="12069">MSILAAMPDRDDEAKLTRFTNVIAGLDTAIHPLEERWMRGSSPRMTLHVSNRLRHVIPGRAKREPGIHNHRHRVEAQCDHRFAQRASAGVMDSGPALLRSASRNDEI</sequence>
<evidence type="ECO:0000313" key="3">
    <source>
        <dbReference type="Proteomes" id="UP000001426"/>
    </source>
</evidence>
<organism evidence="2 3">
    <name type="scientific">Rhodopseudomonas palustris (strain ATCC BAA-98 / CGA009)</name>
    <dbReference type="NCBI Taxonomy" id="258594"/>
    <lineage>
        <taxon>Bacteria</taxon>
        <taxon>Pseudomonadati</taxon>
        <taxon>Pseudomonadota</taxon>
        <taxon>Alphaproteobacteria</taxon>
        <taxon>Hyphomicrobiales</taxon>
        <taxon>Nitrobacteraceae</taxon>
        <taxon>Rhodopseudomonas</taxon>
    </lineage>
</organism>
<dbReference type="AlphaFoldDB" id="A0AAF0BNW4"/>
<gene>
    <name evidence="2" type="ORF">TX73_005410</name>
</gene>
<protein>
    <submittedName>
        <fullName evidence="2">Uncharacterized protein</fullName>
    </submittedName>
</protein>
<proteinExistence type="predicted"/>
<evidence type="ECO:0000313" key="2">
    <source>
        <dbReference type="EMBL" id="WCL91184.1"/>
    </source>
</evidence>
<dbReference type="EMBL" id="CP116810">
    <property type="protein sequence ID" value="WCL91184.1"/>
    <property type="molecule type" value="Genomic_DNA"/>
</dbReference>
<name>A0AAF0BNW4_RHOPA</name>
<dbReference type="GeneID" id="66892072"/>
<dbReference type="KEGG" id="rpa:TX73_005410"/>
<dbReference type="Proteomes" id="UP000001426">
    <property type="component" value="Chromosome"/>
</dbReference>
<keyword evidence="3" id="KW-1185">Reference proteome</keyword>
<dbReference type="RefSeq" id="WP_147408409.1">
    <property type="nucleotide sequence ID" value="NZ_CP116810.1"/>
</dbReference>
<reference evidence="2 3" key="1">
    <citation type="journal article" date="2004" name="Nat. Biotechnol.">
        <title>Complete genome sequence of the metabolically versatile photosynthetic bacterium Rhodopseudomonas palustris.</title>
        <authorList>
            <person name="Larimer F.W."/>
            <person name="Chain P."/>
            <person name="Hauser L."/>
            <person name="Lamerdin J."/>
            <person name="Malfatti S."/>
            <person name="Do L."/>
            <person name="Land M.L."/>
            <person name="Pelletier D.A."/>
            <person name="Beatty J.T."/>
            <person name="Lang A.S."/>
            <person name="Tabita F.R."/>
            <person name="Gibson J.L."/>
            <person name="Hanson T.E."/>
            <person name="Bobst C."/>
            <person name="Torres J.L."/>
            <person name="Peres C."/>
            <person name="Harrison F.H."/>
            <person name="Gibson J."/>
            <person name="Harwood C.S."/>
        </authorList>
    </citation>
    <scope>NUCLEOTIDE SEQUENCE [LARGE SCALE GENOMIC DNA]</scope>
    <source>
        <strain evidence="3">ATCC BAA-98 / CGA009</strain>
    </source>
</reference>